<feature type="transmembrane region" description="Helical" evidence="8">
    <location>
        <begin position="12"/>
        <end position="33"/>
    </location>
</feature>
<keyword evidence="7" id="KW-0874">Quinone</keyword>
<keyword evidence="3" id="KW-0813">Transport</keyword>
<dbReference type="EC" id="7.1.1.-" evidence="7"/>
<dbReference type="Gene3D" id="1.20.58.1610">
    <property type="entry name" value="NADH:ubiquinone/plastoquinone oxidoreductase, chain 3"/>
    <property type="match status" value="1"/>
</dbReference>
<dbReference type="InterPro" id="IPR038430">
    <property type="entry name" value="NDAH_ubi_oxred_su3_sf"/>
</dbReference>
<keyword evidence="6 8" id="KW-0472">Membrane</keyword>
<dbReference type="PANTHER" id="PTHR11058:SF9">
    <property type="entry name" value="NADH-UBIQUINONE OXIDOREDUCTASE CHAIN 3"/>
    <property type="match status" value="1"/>
</dbReference>
<dbReference type="AlphaFoldDB" id="A0A833H4N8"/>
<evidence type="ECO:0000256" key="2">
    <source>
        <dbReference type="ARBA" id="ARBA00008472"/>
    </source>
</evidence>
<keyword evidence="7" id="KW-0520">NAD</keyword>
<feature type="transmembrane region" description="Helical" evidence="8">
    <location>
        <begin position="104"/>
        <end position="123"/>
    </location>
</feature>
<dbReference type="EMBL" id="WBUI01000002">
    <property type="protein sequence ID" value="KAB2934893.1"/>
    <property type="molecule type" value="Genomic_DNA"/>
</dbReference>
<dbReference type="Proteomes" id="UP000460298">
    <property type="component" value="Unassembled WGS sequence"/>
</dbReference>
<dbReference type="Pfam" id="PF00507">
    <property type="entry name" value="Oxidored_q4"/>
    <property type="match status" value="1"/>
</dbReference>
<organism evidence="9 10">
    <name type="scientific">Leptonema illini</name>
    <dbReference type="NCBI Taxonomy" id="183"/>
    <lineage>
        <taxon>Bacteria</taxon>
        <taxon>Pseudomonadati</taxon>
        <taxon>Spirochaetota</taxon>
        <taxon>Spirochaetia</taxon>
        <taxon>Leptospirales</taxon>
        <taxon>Leptospiraceae</taxon>
        <taxon>Leptonema</taxon>
    </lineage>
</organism>
<evidence type="ECO:0000256" key="6">
    <source>
        <dbReference type="ARBA" id="ARBA00023136"/>
    </source>
</evidence>
<name>A0A833H4N8_9LEPT</name>
<evidence type="ECO:0000313" key="9">
    <source>
        <dbReference type="EMBL" id="KAB2934893.1"/>
    </source>
</evidence>
<evidence type="ECO:0000256" key="3">
    <source>
        <dbReference type="ARBA" id="ARBA00022448"/>
    </source>
</evidence>
<evidence type="ECO:0000313" key="10">
    <source>
        <dbReference type="Proteomes" id="UP000460298"/>
    </source>
</evidence>
<evidence type="ECO:0000256" key="5">
    <source>
        <dbReference type="ARBA" id="ARBA00022989"/>
    </source>
</evidence>
<evidence type="ECO:0000256" key="4">
    <source>
        <dbReference type="ARBA" id="ARBA00022692"/>
    </source>
</evidence>
<comment type="caution">
    <text evidence="9">The sequence shown here is derived from an EMBL/GenBank/DDBJ whole genome shotgun (WGS) entry which is preliminary data.</text>
</comment>
<evidence type="ECO:0000256" key="8">
    <source>
        <dbReference type="SAM" id="Phobius"/>
    </source>
</evidence>
<dbReference type="GO" id="GO:0048038">
    <property type="term" value="F:quinone binding"/>
    <property type="evidence" value="ECO:0007669"/>
    <property type="project" value="UniProtKB-KW"/>
</dbReference>
<feature type="transmembrane region" description="Helical" evidence="8">
    <location>
        <begin position="71"/>
        <end position="92"/>
    </location>
</feature>
<gene>
    <name evidence="9" type="ORF">F9K24_03695</name>
</gene>
<keyword evidence="5 8" id="KW-1133">Transmembrane helix</keyword>
<comment type="function">
    <text evidence="7">NDH-1 shuttles electrons from NADH, via FMN and iron-sulfur (Fe-S) centers, to quinones in the respiratory chain.</text>
</comment>
<dbReference type="GO" id="GO:0008137">
    <property type="term" value="F:NADH dehydrogenase (ubiquinone) activity"/>
    <property type="evidence" value="ECO:0007669"/>
    <property type="project" value="InterPro"/>
</dbReference>
<evidence type="ECO:0000256" key="7">
    <source>
        <dbReference type="RuleBase" id="RU003639"/>
    </source>
</evidence>
<comment type="subcellular location">
    <subcellularLocation>
        <location evidence="7">Cell membrane</location>
        <topology evidence="7">Multi-pass membrane protein</topology>
    </subcellularLocation>
    <subcellularLocation>
        <location evidence="1">Membrane</location>
    </subcellularLocation>
</comment>
<sequence>MSATDRRFEMEEFIQITVFAAVAVAFVFFNLFISRMIAPRKPGAVKNSAYECGEEAIGQAWVNYGVRFQNYALAFIFFDIELALVFPVGRIFRESIGSESVQAVAASLIAFLLILFLGLIYIWRAGDLSWSHADGKGEGLK</sequence>
<dbReference type="PANTHER" id="PTHR11058">
    <property type="entry name" value="NADH-UBIQUINONE OXIDOREDUCTASE CHAIN 3"/>
    <property type="match status" value="1"/>
</dbReference>
<comment type="catalytic activity">
    <reaction evidence="7">
        <text>a quinone + NADH + 5 H(+)(in) = a quinol + NAD(+) + 4 H(+)(out)</text>
        <dbReference type="Rhea" id="RHEA:57888"/>
        <dbReference type="ChEBI" id="CHEBI:15378"/>
        <dbReference type="ChEBI" id="CHEBI:24646"/>
        <dbReference type="ChEBI" id="CHEBI:57540"/>
        <dbReference type="ChEBI" id="CHEBI:57945"/>
        <dbReference type="ChEBI" id="CHEBI:132124"/>
    </reaction>
</comment>
<evidence type="ECO:0000256" key="1">
    <source>
        <dbReference type="ARBA" id="ARBA00004370"/>
    </source>
</evidence>
<dbReference type="GO" id="GO:0005886">
    <property type="term" value="C:plasma membrane"/>
    <property type="evidence" value="ECO:0007669"/>
    <property type="project" value="UniProtKB-SubCell"/>
</dbReference>
<reference evidence="9 10" key="1">
    <citation type="submission" date="2019-10" db="EMBL/GenBank/DDBJ databases">
        <title>Extracellular Electron Transfer in a Candidatus Methanoperedens spp. Enrichment Culture.</title>
        <authorList>
            <person name="Berger S."/>
            <person name="Rangel Shaw D."/>
            <person name="Berben T."/>
            <person name="In 'T Zandt M."/>
            <person name="Frank J."/>
            <person name="Reimann J."/>
            <person name="Jetten M.S.M."/>
            <person name="Welte C.U."/>
        </authorList>
    </citation>
    <scope>NUCLEOTIDE SEQUENCE [LARGE SCALE GENOMIC DNA]</scope>
    <source>
        <strain evidence="9">SB12</strain>
    </source>
</reference>
<protein>
    <recommendedName>
        <fullName evidence="7">NADH-quinone oxidoreductase subunit</fullName>
        <ecNumber evidence="7">7.1.1.-</ecNumber>
    </recommendedName>
</protein>
<comment type="similarity">
    <text evidence="2 7">Belongs to the complex I subunit 3 family.</text>
</comment>
<proteinExistence type="inferred from homology"/>
<keyword evidence="4 7" id="KW-0812">Transmembrane</keyword>
<dbReference type="GO" id="GO:0030964">
    <property type="term" value="C:NADH dehydrogenase complex"/>
    <property type="evidence" value="ECO:0007669"/>
    <property type="project" value="TreeGrafter"/>
</dbReference>
<dbReference type="InterPro" id="IPR000440">
    <property type="entry name" value="NADH_UbQ/plastoQ_OxRdtase_su3"/>
</dbReference>
<accession>A0A833H4N8</accession>